<dbReference type="PANTHER" id="PTHR44520:SF2">
    <property type="entry name" value="RESPONSE REGULATOR RCP1"/>
    <property type="match status" value="1"/>
</dbReference>
<feature type="domain" description="Response regulatory" evidence="2">
    <location>
        <begin position="4"/>
        <end position="127"/>
    </location>
</feature>
<dbReference type="Gene3D" id="3.40.50.2300">
    <property type="match status" value="1"/>
</dbReference>
<dbReference type="PANTHER" id="PTHR44520">
    <property type="entry name" value="RESPONSE REGULATOR RCP1-RELATED"/>
    <property type="match status" value="1"/>
</dbReference>
<gene>
    <name evidence="3" type="ORF">SAMN05192540_0863</name>
</gene>
<dbReference type="EMBL" id="FNTB01000001">
    <property type="protein sequence ID" value="SEB55994.1"/>
    <property type="molecule type" value="Genomic_DNA"/>
</dbReference>
<evidence type="ECO:0000313" key="3">
    <source>
        <dbReference type="EMBL" id="SEB55994.1"/>
    </source>
</evidence>
<evidence type="ECO:0000259" key="2">
    <source>
        <dbReference type="PROSITE" id="PS50110"/>
    </source>
</evidence>
<dbReference type="PROSITE" id="PS50110">
    <property type="entry name" value="RESPONSE_REGULATORY"/>
    <property type="match status" value="1"/>
</dbReference>
<dbReference type="InterPro" id="IPR011006">
    <property type="entry name" value="CheY-like_superfamily"/>
</dbReference>
<evidence type="ECO:0000256" key="1">
    <source>
        <dbReference type="PROSITE-ProRule" id="PRU00169"/>
    </source>
</evidence>
<protein>
    <submittedName>
        <fullName evidence="3">Response regulator receiver domain-containing protein</fullName>
    </submittedName>
</protein>
<dbReference type="SUPFAM" id="SSF52172">
    <property type="entry name" value="CheY-like"/>
    <property type="match status" value="1"/>
</dbReference>
<dbReference type="OrthoDB" id="673128at2"/>
<dbReference type="SMART" id="SM00448">
    <property type="entry name" value="REC"/>
    <property type="match status" value="1"/>
</dbReference>
<sequence>MNYKLIIIEDDPIFTFLLEKGIDHAELQGEIINFSNGKPAIEHLSNSYSKSHNYIIFLDLNMPIMNGWEFMDKLESIATTDNCMVFVLTSSAYRDDIERLKKKSLVSDFVTKPITEFHLKGIKDNIIEKFEKNGIV</sequence>
<feature type="modified residue" description="4-aspartylphosphate" evidence="1">
    <location>
        <position position="59"/>
    </location>
</feature>
<dbReference type="GO" id="GO:0000160">
    <property type="term" value="P:phosphorelay signal transduction system"/>
    <property type="evidence" value="ECO:0007669"/>
    <property type="project" value="InterPro"/>
</dbReference>
<accession>A0A1H4KBR4</accession>
<dbReference type="InterPro" id="IPR052893">
    <property type="entry name" value="TCS_response_regulator"/>
</dbReference>
<name>A0A1H4KBR4_9FLAO</name>
<reference evidence="3 4" key="1">
    <citation type="submission" date="2016-10" db="EMBL/GenBank/DDBJ databases">
        <authorList>
            <person name="de Groot N.N."/>
        </authorList>
    </citation>
    <scope>NUCLEOTIDE SEQUENCE [LARGE SCALE GENOMIC DNA]</scope>
    <source>
        <strain evidence="3 4">MAR_2009_71</strain>
    </source>
</reference>
<dbReference type="Pfam" id="PF00072">
    <property type="entry name" value="Response_reg"/>
    <property type="match status" value="1"/>
</dbReference>
<proteinExistence type="predicted"/>
<dbReference type="RefSeq" id="WP_074670377.1">
    <property type="nucleotide sequence ID" value="NZ_CAJQES010000019.1"/>
</dbReference>
<dbReference type="InterPro" id="IPR001789">
    <property type="entry name" value="Sig_transdc_resp-reg_receiver"/>
</dbReference>
<keyword evidence="1" id="KW-0597">Phosphoprotein</keyword>
<evidence type="ECO:0000313" key="4">
    <source>
        <dbReference type="Proteomes" id="UP000183038"/>
    </source>
</evidence>
<dbReference type="Proteomes" id="UP000183038">
    <property type="component" value="Unassembled WGS sequence"/>
</dbReference>
<dbReference type="AlphaFoldDB" id="A0A1H4KBR4"/>
<organism evidence="3 4">
    <name type="scientific">Maribacter dokdonensis</name>
    <dbReference type="NCBI Taxonomy" id="320912"/>
    <lineage>
        <taxon>Bacteria</taxon>
        <taxon>Pseudomonadati</taxon>
        <taxon>Bacteroidota</taxon>
        <taxon>Flavobacteriia</taxon>
        <taxon>Flavobacteriales</taxon>
        <taxon>Flavobacteriaceae</taxon>
        <taxon>Maribacter</taxon>
    </lineage>
</organism>